<gene>
    <name evidence="2" type="ORF">PROFUN_11164</name>
</gene>
<keyword evidence="3" id="KW-1185">Reference proteome</keyword>
<evidence type="ECO:0000313" key="2">
    <source>
        <dbReference type="EMBL" id="PRP81012.1"/>
    </source>
</evidence>
<dbReference type="GO" id="GO:0006048">
    <property type="term" value="P:UDP-N-acetylglucosamine biosynthetic process"/>
    <property type="evidence" value="ECO:0007669"/>
    <property type="project" value="UniProtKB-UniPathway"/>
</dbReference>
<comment type="caution">
    <text evidence="2">The sequence shown here is derived from an EMBL/GenBank/DDBJ whole genome shotgun (WGS) entry which is preliminary data.</text>
</comment>
<evidence type="ECO:0000313" key="3">
    <source>
        <dbReference type="Proteomes" id="UP000241769"/>
    </source>
</evidence>
<evidence type="ECO:0000259" key="1">
    <source>
        <dbReference type="PROSITE" id="PS51186"/>
    </source>
</evidence>
<dbReference type="PROSITE" id="PS51186">
    <property type="entry name" value="GNAT"/>
    <property type="match status" value="1"/>
</dbReference>
<dbReference type="InParanoid" id="A0A2P6NAP0"/>
<dbReference type="CDD" id="cd04301">
    <property type="entry name" value="NAT_SF"/>
    <property type="match status" value="1"/>
</dbReference>
<dbReference type="AlphaFoldDB" id="A0A2P6NAP0"/>
<accession>A0A2P6NAP0</accession>
<proteinExistence type="predicted"/>
<reference evidence="2 3" key="1">
    <citation type="journal article" date="2018" name="Genome Biol. Evol.">
        <title>Multiple Roots of Fruiting Body Formation in Amoebozoa.</title>
        <authorList>
            <person name="Hillmann F."/>
            <person name="Forbes G."/>
            <person name="Novohradska S."/>
            <person name="Ferling I."/>
            <person name="Riege K."/>
            <person name="Groth M."/>
            <person name="Westermann M."/>
            <person name="Marz M."/>
            <person name="Spaller T."/>
            <person name="Winckler T."/>
            <person name="Schaap P."/>
            <person name="Glockner G."/>
        </authorList>
    </citation>
    <scope>NUCLEOTIDE SEQUENCE [LARGE SCALE GENOMIC DNA]</scope>
    <source>
        <strain evidence="2 3">Jena</strain>
    </source>
</reference>
<dbReference type="InterPro" id="IPR000182">
    <property type="entry name" value="GNAT_dom"/>
</dbReference>
<dbReference type="OrthoDB" id="329272at2759"/>
<name>A0A2P6NAP0_9EUKA</name>
<feature type="domain" description="N-acetyltransferase" evidence="1">
    <location>
        <begin position="8"/>
        <end position="147"/>
    </location>
</feature>
<dbReference type="InterPro" id="IPR016181">
    <property type="entry name" value="Acyl_CoA_acyltransferase"/>
</dbReference>
<dbReference type="GO" id="GO:0016747">
    <property type="term" value="F:acyltransferase activity, transferring groups other than amino-acyl groups"/>
    <property type="evidence" value="ECO:0007669"/>
    <property type="project" value="InterPro"/>
</dbReference>
<dbReference type="UniPathway" id="UPA00113">
    <property type="reaction ID" value="UER00529"/>
</dbReference>
<dbReference type="Gene3D" id="3.40.630.30">
    <property type="match status" value="1"/>
</dbReference>
<dbReference type="SUPFAM" id="SSF55729">
    <property type="entry name" value="Acyl-CoA N-acyltransferases (Nat)"/>
    <property type="match status" value="1"/>
</dbReference>
<protein>
    <recommendedName>
        <fullName evidence="1">N-acetyltransferase domain-containing protein</fullName>
    </recommendedName>
</protein>
<dbReference type="EMBL" id="MDYQ01000132">
    <property type="protein sequence ID" value="PRP81012.1"/>
    <property type="molecule type" value="Genomic_DNA"/>
</dbReference>
<dbReference type="Pfam" id="PF00583">
    <property type="entry name" value="Acetyltransf_1"/>
    <property type="match status" value="1"/>
</dbReference>
<dbReference type="Proteomes" id="UP000241769">
    <property type="component" value="Unassembled WGS sequence"/>
</dbReference>
<organism evidence="2 3">
    <name type="scientific">Planoprotostelium fungivorum</name>
    <dbReference type="NCBI Taxonomy" id="1890364"/>
    <lineage>
        <taxon>Eukaryota</taxon>
        <taxon>Amoebozoa</taxon>
        <taxon>Evosea</taxon>
        <taxon>Variosea</taxon>
        <taxon>Cavosteliida</taxon>
        <taxon>Cavosteliaceae</taxon>
        <taxon>Planoprotostelium</taxon>
    </lineage>
</organism>
<sequence>MSEAPLFEVIICDNEELIQQCLTVRYKVFIEEQGYPPEEEVDDWDKESIHFLLRQLPSKKPVGTTRFYPPKSKLGRLAVLPECRGLGYGVTLCNELKKYVVHIGGHSYIAASSQEPKIGFYSKLGYKEEGDIYLDGGQPHKLMKLFL</sequence>